<organism evidence="2 3">
    <name type="scientific">Mycetocola zhadangensis</name>
    <dbReference type="NCBI Taxonomy" id="1164595"/>
    <lineage>
        <taxon>Bacteria</taxon>
        <taxon>Bacillati</taxon>
        <taxon>Actinomycetota</taxon>
        <taxon>Actinomycetes</taxon>
        <taxon>Micrococcales</taxon>
        <taxon>Microbacteriaceae</taxon>
        <taxon>Mycetocola</taxon>
    </lineage>
</organism>
<feature type="transmembrane region" description="Helical" evidence="1">
    <location>
        <begin position="132"/>
        <end position="150"/>
    </location>
</feature>
<keyword evidence="3" id="KW-1185">Reference proteome</keyword>
<keyword evidence="1" id="KW-1133">Transmembrane helix</keyword>
<feature type="transmembrane region" description="Helical" evidence="1">
    <location>
        <begin position="81"/>
        <end position="101"/>
    </location>
</feature>
<feature type="transmembrane region" description="Helical" evidence="1">
    <location>
        <begin position="6"/>
        <end position="32"/>
    </location>
</feature>
<protein>
    <submittedName>
        <fullName evidence="2">DUF1772 domain-containing protein</fullName>
    </submittedName>
</protein>
<dbReference type="Proteomes" id="UP000282460">
    <property type="component" value="Unassembled WGS sequence"/>
</dbReference>
<sequence>MTEWVPVVAGVGSAVAGGFYLAFSGVVVPALRRRPPAESATTMAAINEEAERAPFLLVFFGTTVAAFGTIVMSVADPEPAAPFRIVGASLYLVGVVSTIAANVPINRRLASAGDLRAEVWSRFALRWTRLNHLRMLLSIAAALVLLVPLARR</sequence>
<reference evidence="2 3" key="1">
    <citation type="submission" date="2018-10" db="EMBL/GenBank/DDBJ databases">
        <authorList>
            <person name="Li J."/>
        </authorList>
    </citation>
    <scope>NUCLEOTIDE SEQUENCE [LARGE SCALE GENOMIC DNA]</scope>
    <source>
        <strain evidence="2 3">ZD1-4</strain>
    </source>
</reference>
<dbReference type="AlphaFoldDB" id="A0A3L7J1S0"/>
<name>A0A3L7J1S0_9MICO</name>
<dbReference type="OrthoDB" id="4827927at2"/>
<evidence type="ECO:0000313" key="2">
    <source>
        <dbReference type="EMBL" id="RLQ84195.1"/>
    </source>
</evidence>
<evidence type="ECO:0000313" key="3">
    <source>
        <dbReference type="Proteomes" id="UP000282460"/>
    </source>
</evidence>
<feature type="transmembrane region" description="Helical" evidence="1">
    <location>
        <begin position="53"/>
        <end position="75"/>
    </location>
</feature>
<accession>A0A3L7J1S0</accession>
<keyword evidence="1" id="KW-0472">Membrane</keyword>
<dbReference type="EMBL" id="RCWJ01000002">
    <property type="protein sequence ID" value="RLQ84195.1"/>
    <property type="molecule type" value="Genomic_DNA"/>
</dbReference>
<gene>
    <name evidence="2" type="ORF">D9V28_08210</name>
</gene>
<keyword evidence="1" id="KW-0812">Transmembrane</keyword>
<dbReference type="InterPro" id="IPR013901">
    <property type="entry name" value="Anthrone_oxy"/>
</dbReference>
<evidence type="ECO:0000256" key="1">
    <source>
        <dbReference type="SAM" id="Phobius"/>
    </source>
</evidence>
<proteinExistence type="predicted"/>
<comment type="caution">
    <text evidence="2">The sequence shown here is derived from an EMBL/GenBank/DDBJ whole genome shotgun (WGS) entry which is preliminary data.</text>
</comment>
<dbReference type="RefSeq" id="WP_121659241.1">
    <property type="nucleotide sequence ID" value="NZ_BMEK01000002.1"/>
</dbReference>
<dbReference type="Pfam" id="PF08592">
    <property type="entry name" value="Anthrone_oxy"/>
    <property type="match status" value="1"/>
</dbReference>